<sequence length="410" mass="43998">MRNRVVITGAGYVTPLGSTPEEITNTVRHNTPNFIPFHDFEGCFVCPVPDFSLTASTGRWKNKKYLARGAQFALAAAIRAAENCSLPIEEFAEAGLFTGAGPNFDISSDFPNIKNGNLDSVELAALWMLRYLPNTAASAISQFLHIQGDNSTIGTACSASTQAIGEAFRKIKDGYRTVAFAGGGDSRISHGGLLAYKKAQAIWNKGGKPNEACRPFDADRCGFIAGEGGAMFVLESLEHAQKRGAHILAEICGYGATMDAHSMTAPHPDAVHAEKAVRSALTEANLTPDDIDLISAHGTSTPLNDRMEANMIERVFYADTNNKRPYVTAVKSWIGHCTAASGAVELSILLASLSKGVVPPVRNLTTPCSDKINFVTERTEFSGTYMPTNILLENFGFGGQNSALVVRLWS</sequence>
<keyword evidence="2 3" id="KW-0808">Transferase</keyword>
<dbReference type="Pfam" id="PF00109">
    <property type="entry name" value="ketoacyl-synt"/>
    <property type="match status" value="1"/>
</dbReference>
<dbReference type="GO" id="GO:0004315">
    <property type="term" value="F:3-oxoacyl-[acyl-carrier-protein] synthase activity"/>
    <property type="evidence" value="ECO:0007669"/>
    <property type="project" value="InterPro"/>
</dbReference>
<dbReference type="CDD" id="cd00834">
    <property type="entry name" value="KAS_I_II"/>
    <property type="match status" value="1"/>
</dbReference>
<evidence type="ECO:0000313" key="6">
    <source>
        <dbReference type="Proteomes" id="UP000184001"/>
    </source>
</evidence>
<reference evidence="5 6" key="1">
    <citation type="submission" date="2016-11" db="EMBL/GenBank/DDBJ databases">
        <authorList>
            <person name="Varghese N."/>
            <person name="Submissions S."/>
        </authorList>
    </citation>
    <scope>NUCLEOTIDE SEQUENCE [LARGE SCALE GENOMIC DNA]</scope>
    <source>
        <strain evidence="5 6">DSM 17919</strain>
    </source>
</reference>
<evidence type="ECO:0000256" key="2">
    <source>
        <dbReference type="ARBA" id="ARBA00022679"/>
    </source>
</evidence>
<dbReference type="PROSITE" id="PS00606">
    <property type="entry name" value="KS3_1"/>
    <property type="match status" value="1"/>
</dbReference>
<dbReference type="PANTHER" id="PTHR11712:SF336">
    <property type="entry name" value="3-OXOACYL-[ACYL-CARRIER-PROTEIN] SYNTHASE, MITOCHONDRIAL"/>
    <property type="match status" value="1"/>
</dbReference>
<dbReference type="InterPro" id="IPR014030">
    <property type="entry name" value="Ketoacyl_synth_N"/>
</dbReference>
<dbReference type="AlphaFoldDB" id="A0A8G2CB09"/>
<accession>A0A8G2CB09</accession>
<dbReference type="InterPro" id="IPR016039">
    <property type="entry name" value="Thiolase-like"/>
</dbReference>
<feature type="domain" description="Ketosynthase family 3 (KS3)" evidence="4">
    <location>
        <begin position="1"/>
        <end position="408"/>
    </location>
</feature>
<dbReference type="EMBL" id="FQZR01000006">
    <property type="protein sequence ID" value="SHJ44829.1"/>
    <property type="molecule type" value="Genomic_DNA"/>
</dbReference>
<dbReference type="RefSeq" id="WP_019999681.1">
    <property type="nucleotide sequence ID" value="NZ_CP192219.1"/>
</dbReference>
<evidence type="ECO:0000256" key="3">
    <source>
        <dbReference type="RuleBase" id="RU003694"/>
    </source>
</evidence>
<dbReference type="SUPFAM" id="SSF53901">
    <property type="entry name" value="Thiolase-like"/>
    <property type="match status" value="2"/>
</dbReference>
<gene>
    <name evidence="5" type="ORF">SAMN05660830_02439</name>
</gene>
<comment type="similarity">
    <text evidence="1 3">Belongs to the thiolase-like superfamily. Beta-ketoacyl-ACP synthases family.</text>
</comment>
<dbReference type="InterPro" id="IPR020841">
    <property type="entry name" value="PKS_Beta-ketoAc_synthase_dom"/>
</dbReference>
<dbReference type="Pfam" id="PF02801">
    <property type="entry name" value="Ketoacyl-synt_C"/>
    <property type="match status" value="1"/>
</dbReference>
<dbReference type="SMART" id="SM00825">
    <property type="entry name" value="PKS_KS"/>
    <property type="match status" value="1"/>
</dbReference>
<dbReference type="InterPro" id="IPR000794">
    <property type="entry name" value="Beta-ketoacyl_synthase"/>
</dbReference>
<dbReference type="InterPro" id="IPR014031">
    <property type="entry name" value="Ketoacyl_synth_C"/>
</dbReference>
<protein>
    <submittedName>
        <fullName evidence="5">3-oxoacyl-[acyl-carrier-protein] synthase II</fullName>
    </submittedName>
</protein>
<proteinExistence type="inferred from homology"/>
<evidence type="ECO:0000313" key="5">
    <source>
        <dbReference type="EMBL" id="SHJ44829.1"/>
    </source>
</evidence>
<evidence type="ECO:0000259" key="4">
    <source>
        <dbReference type="PROSITE" id="PS52004"/>
    </source>
</evidence>
<evidence type="ECO:0000256" key="1">
    <source>
        <dbReference type="ARBA" id="ARBA00008467"/>
    </source>
</evidence>
<comment type="caution">
    <text evidence="5">The sequence shown here is derived from an EMBL/GenBank/DDBJ whole genome shotgun (WGS) entry which is preliminary data.</text>
</comment>
<dbReference type="Gene3D" id="3.40.47.10">
    <property type="match status" value="1"/>
</dbReference>
<organism evidence="5 6">
    <name type="scientific">Halodesulfovibrio aestuarii</name>
    <dbReference type="NCBI Taxonomy" id="126333"/>
    <lineage>
        <taxon>Bacteria</taxon>
        <taxon>Pseudomonadati</taxon>
        <taxon>Thermodesulfobacteriota</taxon>
        <taxon>Desulfovibrionia</taxon>
        <taxon>Desulfovibrionales</taxon>
        <taxon>Desulfovibrionaceae</taxon>
        <taxon>Halodesulfovibrio</taxon>
    </lineage>
</organism>
<name>A0A8G2CB09_9BACT</name>
<dbReference type="InterPro" id="IPR018201">
    <property type="entry name" value="Ketoacyl_synth_AS"/>
</dbReference>
<dbReference type="GO" id="GO:0006633">
    <property type="term" value="P:fatty acid biosynthetic process"/>
    <property type="evidence" value="ECO:0007669"/>
    <property type="project" value="InterPro"/>
</dbReference>
<dbReference type="Proteomes" id="UP000184001">
    <property type="component" value="Unassembled WGS sequence"/>
</dbReference>
<dbReference type="PROSITE" id="PS52004">
    <property type="entry name" value="KS3_2"/>
    <property type="match status" value="1"/>
</dbReference>
<dbReference type="PANTHER" id="PTHR11712">
    <property type="entry name" value="POLYKETIDE SYNTHASE-RELATED"/>
    <property type="match status" value="1"/>
</dbReference>